<feature type="region of interest" description="Disordered" evidence="7">
    <location>
        <begin position="941"/>
        <end position="968"/>
    </location>
</feature>
<dbReference type="OrthoDB" id="206335at2759"/>
<evidence type="ECO:0000313" key="10">
    <source>
        <dbReference type="Proteomes" id="UP001152622"/>
    </source>
</evidence>
<feature type="region of interest" description="Disordered" evidence="7">
    <location>
        <begin position="694"/>
        <end position="722"/>
    </location>
</feature>
<feature type="region of interest" description="Disordered" evidence="7">
    <location>
        <begin position="69"/>
        <end position="97"/>
    </location>
</feature>
<keyword evidence="6" id="KW-0539">Nucleus</keyword>
<comment type="caution">
    <text evidence="9">The sequence shown here is derived from an EMBL/GenBank/DDBJ whole genome shotgun (WGS) entry which is preliminary data.</text>
</comment>
<keyword evidence="4" id="KW-0378">Hydrolase</keyword>
<gene>
    <name evidence="9" type="ORF">SKAU_G00050710</name>
</gene>
<name>A0A9Q1J8L6_SYNKA</name>
<dbReference type="Proteomes" id="UP001152622">
    <property type="component" value="Chromosome 2"/>
</dbReference>
<feature type="compositionally biased region" description="Polar residues" evidence="7">
    <location>
        <begin position="308"/>
        <end position="323"/>
    </location>
</feature>
<evidence type="ECO:0000256" key="5">
    <source>
        <dbReference type="ARBA" id="ARBA00022839"/>
    </source>
</evidence>
<evidence type="ECO:0000256" key="7">
    <source>
        <dbReference type="SAM" id="MobiDB-lite"/>
    </source>
</evidence>
<feature type="compositionally biased region" description="Gly residues" evidence="7">
    <location>
        <begin position="348"/>
        <end position="366"/>
    </location>
</feature>
<dbReference type="InterPro" id="IPR012337">
    <property type="entry name" value="RNaseH-like_sf"/>
</dbReference>
<dbReference type="PANTHER" id="PTHR12801:SF62">
    <property type="entry name" value="RNA EXONUCLEASE 1 HOMOLOG"/>
    <property type="match status" value="1"/>
</dbReference>
<feature type="compositionally biased region" description="Basic and acidic residues" evidence="7">
    <location>
        <begin position="532"/>
        <end position="560"/>
    </location>
</feature>
<protein>
    <recommendedName>
        <fullName evidence="8">Exonuclease domain-containing protein</fullName>
    </recommendedName>
</protein>
<evidence type="ECO:0000256" key="1">
    <source>
        <dbReference type="ARBA" id="ARBA00004123"/>
    </source>
</evidence>
<feature type="compositionally biased region" description="Basic and acidic residues" evidence="7">
    <location>
        <begin position="694"/>
        <end position="710"/>
    </location>
</feature>
<dbReference type="SMART" id="SM00479">
    <property type="entry name" value="EXOIII"/>
    <property type="match status" value="1"/>
</dbReference>
<dbReference type="EMBL" id="JAINUF010000002">
    <property type="protein sequence ID" value="KAJ8374491.1"/>
    <property type="molecule type" value="Genomic_DNA"/>
</dbReference>
<organism evidence="9 10">
    <name type="scientific">Synaphobranchus kaupii</name>
    <name type="common">Kaup's arrowtooth eel</name>
    <dbReference type="NCBI Taxonomy" id="118154"/>
    <lineage>
        <taxon>Eukaryota</taxon>
        <taxon>Metazoa</taxon>
        <taxon>Chordata</taxon>
        <taxon>Craniata</taxon>
        <taxon>Vertebrata</taxon>
        <taxon>Euteleostomi</taxon>
        <taxon>Actinopterygii</taxon>
        <taxon>Neopterygii</taxon>
        <taxon>Teleostei</taxon>
        <taxon>Anguilliformes</taxon>
        <taxon>Synaphobranchidae</taxon>
        <taxon>Synaphobranchus</taxon>
    </lineage>
</organism>
<feature type="compositionally biased region" description="Basic and acidic residues" evidence="7">
    <location>
        <begin position="117"/>
        <end position="127"/>
    </location>
</feature>
<evidence type="ECO:0000256" key="2">
    <source>
        <dbReference type="ARBA" id="ARBA00006357"/>
    </source>
</evidence>
<feature type="compositionally biased region" description="Pro residues" evidence="7">
    <location>
        <begin position="203"/>
        <end position="223"/>
    </location>
</feature>
<dbReference type="FunFam" id="3.30.420.10:FF:000021">
    <property type="entry name" value="RNA exonuclease 1 homolog"/>
    <property type="match status" value="1"/>
</dbReference>
<evidence type="ECO:0000313" key="9">
    <source>
        <dbReference type="EMBL" id="KAJ8374491.1"/>
    </source>
</evidence>
<dbReference type="InterPro" id="IPR036397">
    <property type="entry name" value="RNaseH_sf"/>
</dbReference>
<dbReference type="SUPFAM" id="SSF53098">
    <property type="entry name" value="Ribonuclease H-like"/>
    <property type="match status" value="1"/>
</dbReference>
<dbReference type="InterPro" id="IPR013520">
    <property type="entry name" value="Ribonucl_H"/>
</dbReference>
<feature type="region of interest" description="Disordered" evidence="7">
    <location>
        <begin position="296"/>
        <end position="674"/>
    </location>
</feature>
<comment type="subcellular location">
    <subcellularLocation>
        <location evidence="1">Nucleus</location>
    </subcellularLocation>
</comment>
<feature type="compositionally biased region" description="Acidic residues" evidence="7">
    <location>
        <begin position="651"/>
        <end position="666"/>
    </location>
</feature>
<feature type="compositionally biased region" description="Basic and acidic residues" evidence="7">
    <location>
        <begin position="420"/>
        <end position="522"/>
    </location>
</feature>
<keyword evidence="10" id="KW-1185">Reference proteome</keyword>
<feature type="compositionally biased region" description="Basic and acidic residues" evidence="7">
    <location>
        <begin position="379"/>
        <end position="392"/>
    </location>
</feature>
<keyword evidence="5" id="KW-0269">Exonuclease</keyword>
<comment type="similarity">
    <text evidence="2">Belongs to the REXO1/REXO3 family.</text>
</comment>
<feature type="domain" description="Exonuclease" evidence="8">
    <location>
        <begin position="1132"/>
        <end position="1291"/>
    </location>
</feature>
<dbReference type="GO" id="GO:0004527">
    <property type="term" value="F:exonuclease activity"/>
    <property type="evidence" value="ECO:0007669"/>
    <property type="project" value="UniProtKB-KW"/>
</dbReference>
<feature type="compositionally biased region" description="Acidic residues" evidence="7">
    <location>
        <begin position="606"/>
        <end position="621"/>
    </location>
</feature>
<feature type="compositionally biased region" description="Polar residues" evidence="7">
    <location>
        <begin position="331"/>
        <end position="341"/>
    </location>
</feature>
<accession>A0A9Q1J8L6</accession>
<dbReference type="InterPro" id="IPR047021">
    <property type="entry name" value="REXO1/3/4-like"/>
</dbReference>
<evidence type="ECO:0000256" key="4">
    <source>
        <dbReference type="ARBA" id="ARBA00022801"/>
    </source>
</evidence>
<feature type="compositionally biased region" description="Basic residues" evidence="7">
    <location>
        <begin position="561"/>
        <end position="580"/>
    </location>
</feature>
<feature type="compositionally biased region" description="Polar residues" evidence="7">
    <location>
        <begin position="394"/>
        <end position="408"/>
    </location>
</feature>
<proteinExistence type="inferred from homology"/>
<keyword evidence="3" id="KW-0540">Nuclease</keyword>
<feature type="compositionally biased region" description="Polar residues" evidence="7">
    <location>
        <begin position="157"/>
        <end position="174"/>
    </location>
</feature>
<dbReference type="InterPro" id="IPR031736">
    <property type="entry name" value="REXO1-like_dom"/>
</dbReference>
<dbReference type="GO" id="GO:0003676">
    <property type="term" value="F:nucleic acid binding"/>
    <property type="evidence" value="ECO:0007669"/>
    <property type="project" value="InterPro"/>
</dbReference>
<dbReference type="InterPro" id="IPR034922">
    <property type="entry name" value="REX1-like_exo"/>
</dbReference>
<feature type="compositionally biased region" description="Polar residues" evidence="7">
    <location>
        <begin position="248"/>
        <end position="259"/>
    </location>
</feature>
<dbReference type="GO" id="GO:0005634">
    <property type="term" value="C:nucleus"/>
    <property type="evidence" value="ECO:0007669"/>
    <property type="project" value="UniProtKB-SubCell"/>
</dbReference>
<dbReference type="CDD" id="cd06145">
    <property type="entry name" value="REX1_like"/>
    <property type="match status" value="1"/>
</dbReference>
<dbReference type="Pfam" id="PF00929">
    <property type="entry name" value="RNase_T"/>
    <property type="match status" value="1"/>
</dbReference>
<evidence type="ECO:0000256" key="3">
    <source>
        <dbReference type="ARBA" id="ARBA00022722"/>
    </source>
</evidence>
<dbReference type="Gene3D" id="3.30.420.10">
    <property type="entry name" value="Ribonuclease H-like superfamily/Ribonuclease H"/>
    <property type="match status" value="1"/>
</dbReference>
<dbReference type="PANTHER" id="PTHR12801">
    <property type="entry name" value="RNA EXONUCLEASE REXO1 / RECO3 FAMILY MEMBER-RELATED"/>
    <property type="match status" value="1"/>
</dbReference>
<reference evidence="9" key="1">
    <citation type="journal article" date="2023" name="Science">
        <title>Genome structures resolve the early diversification of teleost fishes.</title>
        <authorList>
            <person name="Parey E."/>
            <person name="Louis A."/>
            <person name="Montfort J."/>
            <person name="Bouchez O."/>
            <person name="Roques C."/>
            <person name="Iampietro C."/>
            <person name="Lluch J."/>
            <person name="Castinel A."/>
            <person name="Donnadieu C."/>
            <person name="Desvignes T."/>
            <person name="Floi Bucao C."/>
            <person name="Jouanno E."/>
            <person name="Wen M."/>
            <person name="Mejri S."/>
            <person name="Dirks R."/>
            <person name="Jansen H."/>
            <person name="Henkel C."/>
            <person name="Chen W.J."/>
            <person name="Zahm M."/>
            <person name="Cabau C."/>
            <person name="Klopp C."/>
            <person name="Thompson A.W."/>
            <person name="Robinson-Rechavi M."/>
            <person name="Braasch I."/>
            <person name="Lecointre G."/>
            <person name="Bobe J."/>
            <person name="Postlethwait J.H."/>
            <person name="Berthelot C."/>
            <person name="Roest Crollius H."/>
            <person name="Guiguen Y."/>
        </authorList>
    </citation>
    <scope>NUCLEOTIDE SEQUENCE</scope>
    <source>
        <strain evidence="9">WJC10195</strain>
    </source>
</reference>
<feature type="region of interest" description="Disordered" evidence="7">
    <location>
        <begin position="117"/>
        <end position="276"/>
    </location>
</feature>
<sequence length="1294" mass="142213">MLRSTGFFRGIDCPFYTESCNGKTDGDGCNRPYCHFRHSKLRRASCSANSNRKSKESCTKQNELVYDPYNPEVVRPGETRNGEPASDLSSPGPLDQGALELELVNRAIEAVRSEVEREQKKLSRIGDQEYDPTTSAVAKRPKSSVSAPPLEYDPGSYQMSQAADYNPTPRSNKYTLDCDSRGPSASSLEYVPTAVTKTAVKKPAPPVRTPCSPSPPSSPPPVPASSSRHKYTLDNSKPPTDLEYDPLSNYSARPGSRSSKGPAEQRGAAAVGAGGVGGRKRLMSLAVGRKRTTEEGYVPTFKKPKQQVRATTPDLQKYTASFSESDDESSGTEYRPTSINRLQRKKGIGGFGESGLRKGGGGGGGENVASTVKEQWVSEVRDAESPTWHDSEGSDSSAPGSLNDQTVAKKTMAKSSPKKASSEKKEPSRKIGGLKEKGGDGKKMDSSKKPGKEESKKHSKTEGRKAEDKNRAEEKNRAREKSVDKSSSKEVKRMKSDPKKDSKGGKTERPKGDSGSGQREKGGGSSSLKKVKSSDKHGGKESSKPRQQENGKLESGAGEKGKKHSSHDRLKRSKDHRRKNSTSSSSEGKLNKVGKKQRSLTHVDLFGDESAEEEDDDDEDGQGTVVRKSAAAFRRGCFAKSKRKEVTPPSSEDEDNGDDGEDDADADYTHLQVDLDYDSDPMEECLRIFNESKDVKTEDKGRQAKQALKESDEDNGTESTLTTLFPGQKKRVSHFMTKGNVEEPPKPMVRPYRRPNAQEICYQRMQIAQQQAVQLAAAVKTKAATAMPTSAFSGERKRIAHRPAQSAPAVKSDAVVATQAGSQVTPHSRTASYQLSVKAHTSAGILSKTTSTMAQKRVAHMPTMKSSAMKRPIIPTEFGAKVPTNVRQRYLNIFIDECLKFCPSEENAFQMALQEETVVYDRSSSRNIYLNVAVNMLKKLRSKSGSNPSPAAKSPAVSTNRKAQSHEDVLGGRLAAKTSFSINRASKPQEEKLTGARLYMKLKEYVMTEEQLQEHSYPRPHPDRPGRAMVYNIPEKKNVDPFAKVCCRCGAEYKVAANGNCVRKEECSHHWGRLRRYRVPGGWETQYSCCSGAVGSPGCQAAKQHVQDGRKEALDSYVTTFEKPLPPDGNAGVYALDCEMCYTKQGLELTRVTVINSDLKVIYDTFVKPESKVVDYNTRFSGVTEEDLEGTTITMRDVQAVLLSMFSAESILIGHSLESDLFALKLIHSTVVDTAIVFPHRLGLPYKRALRNLMADYLKRIIQDNVEGHDSSEDASACMQLMMWKLREDAKVKR</sequence>
<evidence type="ECO:0000256" key="6">
    <source>
        <dbReference type="ARBA" id="ARBA00023242"/>
    </source>
</evidence>
<dbReference type="Pfam" id="PF15870">
    <property type="entry name" value="EloA-BP1"/>
    <property type="match status" value="1"/>
</dbReference>
<evidence type="ECO:0000259" key="8">
    <source>
        <dbReference type="SMART" id="SM00479"/>
    </source>
</evidence>